<reference evidence="3" key="1">
    <citation type="submission" date="2025-08" db="UniProtKB">
        <authorList>
            <consortium name="RefSeq"/>
        </authorList>
    </citation>
    <scope>IDENTIFICATION</scope>
    <source>
        <tissue evidence="3">Leaves</tissue>
    </source>
</reference>
<dbReference type="InterPro" id="IPR012337">
    <property type="entry name" value="RNaseH-like_sf"/>
</dbReference>
<dbReference type="PANTHER" id="PTHR33067">
    <property type="entry name" value="RNA-DIRECTED DNA POLYMERASE-RELATED"/>
    <property type="match status" value="1"/>
</dbReference>
<dbReference type="Gene3D" id="3.10.10.10">
    <property type="entry name" value="HIV Type 1 Reverse Transcriptase, subunit A, domain 1"/>
    <property type="match status" value="1"/>
</dbReference>
<protein>
    <recommendedName>
        <fullName evidence="1">Reverse transcriptase/retrotransposon-derived protein RNase H-like domain-containing protein</fullName>
    </recommendedName>
</protein>
<evidence type="ECO:0000313" key="3">
    <source>
        <dbReference type="RefSeq" id="XP_071933184.1"/>
    </source>
</evidence>
<dbReference type="Gene3D" id="2.40.70.10">
    <property type="entry name" value="Acid Proteases"/>
    <property type="match status" value="1"/>
</dbReference>
<evidence type="ECO:0000259" key="1">
    <source>
        <dbReference type="Pfam" id="PF17919"/>
    </source>
</evidence>
<evidence type="ECO:0000313" key="2">
    <source>
        <dbReference type="Proteomes" id="UP001652660"/>
    </source>
</evidence>
<dbReference type="InterPro" id="IPR021109">
    <property type="entry name" value="Peptidase_aspartic_dom_sf"/>
</dbReference>
<dbReference type="InterPro" id="IPR043502">
    <property type="entry name" value="DNA/RNA_pol_sf"/>
</dbReference>
<dbReference type="GeneID" id="113724481"/>
<dbReference type="CDD" id="cd00303">
    <property type="entry name" value="retropepsin_like"/>
    <property type="match status" value="1"/>
</dbReference>
<dbReference type="Proteomes" id="UP001652660">
    <property type="component" value="Chromosome 2c"/>
</dbReference>
<dbReference type="SUPFAM" id="SSF50630">
    <property type="entry name" value="Acid proteases"/>
    <property type="match status" value="1"/>
</dbReference>
<name>A0ABM4WN33_COFAR</name>
<proteinExistence type="predicted"/>
<organism evidence="2 3">
    <name type="scientific">Coffea arabica</name>
    <name type="common">Arabian coffee</name>
    <dbReference type="NCBI Taxonomy" id="13443"/>
    <lineage>
        <taxon>Eukaryota</taxon>
        <taxon>Viridiplantae</taxon>
        <taxon>Streptophyta</taxon>
        <taxon>Embryophyta</taxon>
        <taxon>Tracheophyta</taxon>
        <taxon>Spermatophyta</taxon>
        <taxon>Magnoliopsida</taxon>
        <taxon>eudicotyledons</taxon>
        <taxon>Gunneridae</taxon>
        <taxon>Pentapetalae</taxon>
        <taxon>asterids</taxon>
        <taxon>lamiids</taxon>
        <taxon>Gentianales</taxon>
        <taxon>Rubiaceae</taxon>
        <taxon>Ixoroideae</taxon>
        <taxon>Gardenieae complex</taxon>
        <taxon>Bertiereae - Coffeeae clade</taxon>
        <taxon>Coffeeae</taxon>
        <taxon>Coffea</taxon>
    </lineage>
</organism>
<dbReference type="InterPro" id="IPR041577">
    <property type="entry name" value="RT_RNaseH_2"/>
</dbReference>
<accession>A0ABM4WN33</accession>
<dbReference type="InterPro" id="IPR036397">
    <property type="entry name" value="RNaseH_sf"/>
</dbReference>
<feature type="domain" description="Reverse transcriptase/retrotransposon-derived protein RNase H-like" evidence="1">
    <location>
        <begin position="534"/>
        <end position="582"/>
    </location>
</feature>
<gene>
    <name evidence="3" type="primary">LOC113724481</name>
</gene>
<dbReference type="PANTHER" id="PTHR33067:SF15">
    <property type="entry name" value="RNA-DIRECTED DNA POLYMERASE"/>
    <property type="match status" value="1"/>
</dbReference>
<dbReference type="SUPFAM" id="SSF56672">
    <property type="entry name" value="DNA/RNA polymerases"/>
    <property type="match status" value="1"/>
</dbReference>
<dbReference type="Pfam" id="PF17919">
    <property type="entry name" value="RT_RNaseH_2"/>
    <property type="match status" value="1"/>
</dbReference>
<dbReference type="Gene3D" id="3.30.420.10">
    <property type="entry name" value="Ribonuclease H-like superfamily/Ribonuclease H"/>
    <property type="match status" value="1"/>
</dbReference>
<keyword evidence="2" id="KW-1185">Reference proteome</keyword>
<sequence>MATAINCLESHVYEKLSLQSEVNSKNVSAMTLRSGKELEGSKVKNSKSKSEEEIEMKIKEKGRIRENPKIRKDKEGKEGKRAFECVPKNGDQHPLIGYNQAIPKYAKFLKDLCTHKRKLRGDKRMAVGENISAILQRKLPPKCGDLGIFTIPCKIGGIPIRKAMLDLGASINVIFKTIYASLNFESLKGTGIIIQLADRTNAYSKGLVEDVLVQVNELVFLADFYVLDMGDERSLNSSSILLGRPFLNTTRTKIDVNEGALLMEFDDKIVNFNVFDAMKYPEKSNSVFVLSVIESLVQETFELDGKNALEVALVKHIELGATLSMEISDELYRGVEALHSLPLISSRYEISSVFVPEIQTKLLPSIVQVSELEFKPLPKHLKYAFLEDKETLPVIISAHLSPSQEGSLVRFLRDSKEAIGWYIADIKEINPSLCMHRIRLEDNVKSVRQEQQRLNPLMMEVAKKEILKLLEMGIIFAISDSPWVSPIQVVSKKVGVTVEENQEGFYRIFIKDFSKIGAPLFKLLQKNVTFDFIEECRMAFDKLKESLTSPPVIQLLDWSLPFEIMYDAGDYAVGTVLGQRIGAKITVFSDYIVLRYLMTKKDAKPRLIRWILLLQEFNLEIKDKSDTENLIADHLSRLLTHKEKQLLRETFPEEQLLAFDSPAPWYADIVNFLVTNQLPTGWPKTRRDKLKSDVKYYIWDDPYLRRQCSDQTNGQTEVSNREIKSILEKMVRPDRKDWSLKLEDALWEYHITYKTPIEMSPYRLIFDKACHLLVEFEHKAFWAVKQYNMDLEEAGV</sequence>
<dbReference type="SUPFAM" id="SSF53098">
    <property type="entry name" value="Ribonuclease H-like"/>
    <property type="match status" value="1"/>
</dbReference>
<dbReference type="RefSeq" id="XP_071933184.1">
    <property type="nucleotide sequence ID" value="XM_072077083.1"/>
</dbReference>